<sequence>MNAGCDVQDAPRRRRGQKSRVLKNEAWAARGSARSRSCKAPGSATKRAKQPLAKLLGKALGTDPHTLHCRECGATAAFGLRGSKDGGDLKYFCAEHLNSNGCFRVDKDRAAWAQNRAEHWGLKAEVARLEEELRQLGKASPAVEQTEESIERPPLPTAWNQSWQDAVHWDLTPKSSSLIAKLLMIGGVEKNPGPAPVPDAAVSKDKGDPADKGETMPRRDASSGGPLIAVPRWEEVHNTSARSLEVQRVSLFEQWRTERRLSEQISSAKEGWQGADGAAGAEWAEGAEGADNPAAADESVQDAISRGRRIREQSDLPREPEEQIGSPFASATSLDLDHSGMSEDVPFGQPLSEIESGPATGLEAAEKLQAPASLEGRAGESGRVVGLKRSSVWRSPRVSANSRARGSAAEVPSLAASGLLRLDGSSETLGAVVASTEAADQTPMLDDPSSNTESLPAAPMDPDDASVSIGDTSDESESEEEPTSEDDRGIDDSLQPSADDVNLYQAMEQEQQQARDAPESLDAAFAGMRMEAEQRRQREEGADGGSSMVLSQDLVAVPEPAVHSDTLSGNEVFRKDEFRVMRVHSYGTNCFHQTGKNPRGRFPGPKFFMQQEAALLNHGVQVALHKWSGKRTPAGVPIGWRSFASYPDWETAQRHLRAAHHGSVNEIIQHGKPCKPYLDLDGKDGLPFRPDMRQTDVAGAETEGQQRNPEVPGGVSGESGAEVGAQPGGEGAGERYTAAEVIEIVEEWSEIVFGECYNVQLKRPSSFVWMESGGQSKFSLHLTINHLDPRQLIFGANSEGALHFATRLKKRLQPWHPRVASLIDLNVYTKDREWRTPGSAKIEKPESVLTFVNPAHTWKDALITWLEPPEAHEEIKLPFQLPSRLHERFKNPRIMSERGTERSSGNDDFVKARMLVLLKERLHPTAYEEGPRFNYTDRSEPCYTGRVHENHQNLTCHLNPNGKIYALCFSTNVGDSEAPCVSTAFCLGELFEDNITYESGAVSVDMQYLQRDPEASNRELLAAVAQGERVATDALKLNTVLNEWLAGDFPGSAKDLKKRFPETANYLDLKADYKDEWFPDPNCRTNLLTALQNRDKFPQIVVQVDSLLNLRPHGIGEVAPFDLVILDEVASILAHLSSATLRSGLQTGELFCEIVKNAKRVLAMDDGYGQREHEFFQLAGVPGKLVINWRRAAVPLTFRVCQEEARWLDRIVADLSANRNVVVVSMSARVLDRIRDRVTSHEAGLGLADDDILVHRAMSGGENAALLENVSVNWRVRLLMYSPSVEAGVNFDEDWFYSKYLYMCKKSTTARAVWQASLRVRRTESALVYCFVQQGISIRLDCAQEIPADHLQRTSSLPPGPDDEAGEGGTSEVRLDQQVAVESPLEASQDLSPPAETGSADQQIPSKKTKPKARPPGFFVPPRRVTTAETLQFLQACNAQVAVAWRRVLSRSENGPAAVRLVEDGPLFRTLAHTEAERRNSDARLLHEFQLQVAKAGHVVEVEPYEEPAEKRKRKGPGLSAEAYSVLEARLLGYEEYQILKERRDVKRDRGTESVEVNKYEACAFYGLKELSESFLLQKVVDYKTPFSEPLLFLLKVLLHGRFLDPEAVGRKGQEIVRVEIAQELIKDLGFKHAFDRSFTPSLLKGGLMKKLMESRLFKGRQVYSGGKASLAEQSPAQMFQIELPKPEPGCDHLLPGQIKKVVDAVLRQMGLRLDGAVEVSRGARRGKGKNYESSSGKNDYKYRLHEKSIQRMAKLVKLQFREVPRVWRCRMDLLPAVRDFLDEVDASEFDNLLRRPSGLPMLAHLGPPEVDGEIDFGSRCMIVPRPRNDRSA</sequence>
<feature type="region of interest" description="Disordered" evidence="1">
    <location>
        <begin position="309"/>
        <end position="411"/>
    </location>
</feature>
<feature type="region of interest" description="Disordered" evidence="1">
    <location>
        <begin position="1351"/>
        <end position="1419"/>
    </location>
</feature>
<feature type="region of interest" description="Disordered" evidence="1">
    <location>
        <begin position="190"/>
        <end position="226"/>
    </location>
</feature>
<feature type="region of interest" description="Disordered" evidence="1">
    <location>
        <begin position="138"/>
        <end position="157"/>
    </location>
</feature>
<feature type="region of interest" description="Disordered" evidence="1">
    <location>
        <begin position="1"/>
        <end position="47"/>
    </location>
</feature>
<dbReference type="GO" id="GO:0005524">
    <property type="term" value="F:ATP binding"/>
    <property type="evidence" value="ECO:0007669"/>
    <property type="project" value="InterPro"/>
</dbReference>
<feature type="compositionally biased region" description="Low complexity" evidence="1">
    <location>
        <begin position="709"/>
        <end position="725"/>
    </location>
</feature>
<feature type="compositionally biased region" description="Basic residues" evidence="1">
    <location>
        <begin position="12"/>
        <end position="21"/>
    </location>
</feature>
<dbReference type="EMBL" id="DF237546">
    <property type="protein sequence ID" value="GAQ90083.1"/>
    <property type="molecule type" value="Genomic_DNA"/>
</dbReference>
<evidence type="ECO:0000313" key="3">
    <source>
        <dbReference type="EMBL" id="GAQ90083.1"/>
    </source>
</evidence>
<reference evidence="3 4" key="1">
    <citation type="journal article" date="2014" name="Nat. Commun.">
        <title>Klebsormidium flaccidum genome reveals primary factors for plant terrestrial adaptation.</title>
        <authorList>
            <person name="Hori K."/>
            <person name="Maruyama F."/>
            <person name="Fujisawa T."/>
            <person name="Togashi T."/>
            <person name="Yamamoto N."/>
            <person name="Seo M."/>
            <person name="Sato S."/>
            <person name="Yamada T."/>
            <person name="Mori H."/>
            <person name="Tajima N."/>
            <person name="Moriyama T."/>
            <person name="Ikeuchi M."/>
            <person name="Watanabe M."/>
            <person name="Wada H."/>
            <person name="Kobayashi K."/>
            <person name="Saito M."/>
            <person name="Masuda T."/>
            <person name="Sasaki-Sekimoto Y."/>
            <person name="Mashiguchi K."/>
            <person name="Awai K."/>
            <person name="Shimojima M."/>
            <person name="Masuda S."/>
            <person name="Iwai M."/>
            <person name="Nobusawa T."/>
            <person name="Narise T."/>
            <person name="Kondo S."/>
            <person name="Saito H."/>
            <person name="Sato R."/>
            <person name="Murakawa M."/>
            <person name="Ihara Y."/>
            <person name="Oshima-Yamada Y."/>
            <person name="Ohtaka K."/>
            <person name="Satoh M."/>
            <person name="Sonobe K."/>
            <person name="Ishii M."/>
            <person name="Ohtani R."/>
            <person name="Kanamori-Sato M."/>
            <person name="Honoki R."/>
            <person name="Miyazaki D."/>
            <person name="Mochizuki H."/>
            <person name="Umetsu J."/>
            <person name="Higashi K."/>
            <person name="Shibata D."/>
            <person name="Kamiya Y."/>
            <person name="Sato N."/>
            <person name="Nakamura Y."/>
            <person name="Tabata S."/>
            <person name="Ida S."/>
            <person name="Kurokawa K."/>
            <person name="Ohta H."/>
        </authorList>
    </citation>
    <scope>NUCLEOTIDE SEQUENCE [LARGE SCALE GENOMIC DNA]</scope>
    <source>
        <strain evidence="3 4">NIES-2285</strain>
    </source>
</reference>
<dbReference type="GO" id="GO:0006260">
    <property type="term" value="P:DNA replication"/>
    <property type="evidence" value="ECO:0007669"/>
    <property type="project" value="InterPro"/>
</dbReference>
<evidence type="ECO:0000313" key="4">
    <source>
        <dbReference type="Proteomes" id="UP000054558"/>
    </source>
</evidence>
<dbReference type="Pfam" id="PF02399">
    <property type="entry name" value="Herpes_ori_bp"/>
    <property type="match status" value="1"/>
</dbReference>
<dbReference type="InterPro" id="IPR003450">
    <property type="entry name" value="Replication_origin-bd"/>
</dbReference>
<dbReference type="Proteomes" id="UP000054558">
    <property type="component" value="Unassembled WGS sequence"/>
</dbReference>
<organism evidence="3 4">
    <name type="scientific">Klebsormidium nitens</name>
    <name type="common">Green alga</name>
    <name type="synonym">Ulothrix nitens</name>
    <dbReference type="NCBI Taxonomy" id="105231"/>
    <lineage>
        <taxon>Eukaryota</taxon>
        <taxon>Viridiplantae</taxon>
        <taxon>Streptophyta</taxon>
        <taxon>Klebsormidiophyceae</taxon>
        <taxon>Klebsormidiales</taxon>
        <taxon>Klebsormidiaceae</taxon>
        <taxon>Klebsormidium</taxon>
    </lineage>
</organism>
<feature type="domain" description="Replication origin-binding protein" evidence="2">
    <location>
        <begin position="1094"/>
        <end position="1166"/>
    </location>
</feature>
<keyword evidence="4" id="KW-1185">Reference proteome</keyword>
<feature type="compositionally biased region" description="Acidic residues" evidence="1">
    <location>
        <begin position="472"/>
        <end position="484"/>
    </location>
</feature>
<feature type="region of interest" description="Disordered" evidence="1">
    <location>
        <begin position="432"/>
        <end position="496"/>
    </location>
</feature>
<gene>
    <name evidence="3" type="ORF">KFL_005970040</name>
</gene>
<feature type="compositionally biased region" description="Basic and acidic residues" evidence="1">
    <location>
        <begin position="310"/>
        <end position="321"/>
    </location>
</feature>
<protein>
    <recommendedName>
        <fullName evidence="2">Replication origin-binding protein domain-containing protein</fullName>
    </recommendedName>
</protein>
<evidence type="ECO:0000256" key="1">
    <source>
        <dbReference type="SAM" id="MobiDB-lite"/>
    </source>
</evidence>
<name>A0A1Y1IHD3_KLENI</name>
<evidence type="ECO:0000259" key="2">
    <source>
        <dbReference type="Pfam" id="PF02399"/>
    </source>
</evidence>
<dbReference type="GO" id="GO:0003688">
    <property type="term" value="F:DNA replication origin binding"/>
    <property type="evidence" value="ECO:0007669"/>
    <property type="project" value="InterPro"/>
</dbReference>
<proteinExistence type="predicted"/>
<accession>A0A1Y1IHD3</accession>
<feature type="region of interest" description="Disordered" evidence="1">
    <location>
        <begin position="698"/>
        <end position="734"/>
    </location>
</feature>
<feature type="compositionally biased region" description="Basic and acidic residues" evidence="1">
    <location>
        <begin position="202"/>
        <end position="221"/>
    </location>
</feature>